<dbReference type="PROSITE" id="PS50157">
    <property type="entry name" value="ZINC_FINGER_C2H2_2"/>
    <property type="match status" value="1"/>
</dbReference>
<accession>A0A9N9HPK6</accession>
<feature type="non-terminal residue" evidence="4">
    <location>
        <position position="294"/>
    </location>
</feature>
<dbReference type="InterPro" id="IPR011335">
    <property type="entry name" value="Restrct_endonuc-II-like"/>
</dbReference>
<sequence>FFPIVCVYLLTALTAYLFYLDFRGIIWILEGLRILRAKVDIDNLDLNRIYTFEEFEFINEQLKTRTLVINGDPVNLLEFDKGKLLPVPQNPIIKEAVAGEIFGQLRNWNIQTRENGIITTSQGGFNFNISGQRTIRAPDVAFTPKNIYRSLDQRQQWTFRSQPFTPTFVVEVAVVREGYQEFNNLDQKFKEVYFSIGSSVQLGWLVDPQNKNIYIYRKRANGVIYRVTHDWNDVNGDSTLPGFTLRVRLIDDAISQEPSESSSSDEELQINCPMCELTFSDKHLFISHFEDSHT</sequence>
<feature type="domain" description="C2H2-type" evidence="3">
    <location>
        <begin position="270"/>
        <end position="294"/>
    </location>
</feature>
<keyword evidence="1" id="KW-0862">Zinc</keyword>
<protein>
    <submittedName>
        <fullName evidence="4">12392_t:CDS:1</fullName>
    </submittedName>
</protein>
<dbReference type="AlphaFoldDB" id="A0A9N9HPK6"/>
<dbReference type="PANTHER" id="PTHR34107">
    <property type="entry name" value="SLL0198 PROTEIN-RELATED"/>
    <property type="match status" value="1"/>
</dbReference>
<comment type="caution">
    <text evidence="4">The sequence shown here is derived from an EMBL/GenBank/DDBJ whole genome shotgun (WGS) entry which is preliminary data.</text>
</comment>
<dbReference type="CDD" id="cd06260">
    <property type="entry name" value="DUF820-like"/>
    <property type="match status" value="1"/>
</dbReference>
<keyword evidence="5" id="KW-1185">Reference proteome</keyword>
<proteinExistence type="predicted"/>
<feature type="transmembrane region" description="Helical" evidence="2">
    <location>
        <begin position="6"/>
        <end position="29"/>
    </location>
</feature>
<keyword evidence="2" id="KW-1133">Transmembrane helix</keyword>
<dbReference type="GO" id="GO:0008270">
    <property type="term" value="F:zinc ion binding"/>
    <property type="evidence" value="ECO:0007669"/>
    <property type="project" value="UniProtKB-KW"/>
</dbReference>
<dbReference type="Proteomes" id="UP000789342">
    <property type="component" value="Unassembled WGS sequence"/>
</dbReference>
<gene>
    <name evidence="4" type="ORF">AMORRO_LOCUS12035</name>
</gene>
<dbReference type="Gene3D" id="3.90.1570.10">
    <property type="entry name" value="tt1808, chain A"/>
    <property type="match status" value="1"/>
</dbReference>
<dbReference type="OrthoDB" id="88517at2759"/>
<dbReference type="SUPFAM" id="SSF52980">
    <property type="entry name" value="Restriction endonuclease-like"/>
    <property type="match status" value="1"/>
</dbReference>
<dbReference type="PROSITE" id="PS00028">
    <property type="entry name" value="ZINC_FINGER_C2H2_1"/>
    <property type="match status" value="1"/>
</dbReference>
<evidence type="ECO:0000259" key="3">
    <source>
        <dbReference type="PROSITE" id="PS50157"/>
    </source>
</evidence>
<dbReference type="InterPro" id="IPR013087">
    <property type="entry name" value="Znf_C2H2_type"/>
</dbReference>
<dbReference type="InterPro" id="IPR012296">
    <property type="entry name" value="Nuclease_put_TT1808"/>
</dbReference>
<dbReference type="Pfam" id="PF05685">
    <property type="entry name" value="Uma2"/>
    <property type="match status" value="1"/>
</dbReference>
<evidence type="ECO:0000256" key="2">
    <source>
        <dbReference type="SAM" id="Phobius"/>
    </source>
</evidence>
<name>A0A9N9HPK6_9GLOM</name>
<keyword evidence="2" id="KW-0812">Transmembrane</keyword>
<dbReference type="PANTHER" id="PTHR34107:SF7">
    <property type="entry name" value="SLR2092 PROTEIN"/>
    <property type="match status" value="1"/>
</dbReference>
<evidence type="ECO:0000313" key="4">
    <source>
        <dbReference type="EMBL" id="CAG8699410.1"/>
    </source>
</evidence>
<keyword evidence="2" id="KW-0472">Membrane</keyword>
<feature type="non-terminal residue" evidence="4">
    <location>
        <position position="1"/>
    </location>
</feature>
<reference evidence="4" key="1">
    <citation type="submission" date="2021-06" db="EMBL/GenBank/DDBJ databases">
        <authorList>
            <person name="Kallberg Y."/>
            <person name="Tangrot J."/>
            <person name="Rosling A."/>
        </authorList>
    </citation>
    <scope>NUCLEOTIDE SEQUENCE</scope>
    <source>
        <strain evidence="4">CL551</strain>
    </source>
</reference>
<evidence type="ECO:0000313" key="5">
    <source>
        <dbReference type="Proteomes" id="UP000789342"/>
    </source>
</evidence>
<dbReference type="EMBL" id="CAJVPV010016722">
    <property type="protein sequence ID" value="CAG8699410.1"/>
    <property type="molecule type" value="Genomic_DNA"/>
</dbReference>
<dbReference type="GO" id="GO:0006302">
    <property type="term" value="P:double-strand break repair"/>
    <property type="evidence" value="ECO:0007669"/>
    <property type="project" value="UniProtKB-ARBA"/>
</dbReference>
<keyword evidence="1" id="KW-0479">Metal-binding</keyword>
<organism evidence="4 5">
    <name type="scientific">Acaulospora morrowiae</name>
    <dbReference type="NCBI Taxonomy" id="94023"/>
    <lineage>
        <taxon>Eukaryota</taxon>
        <taxon>Fungi</taxon>
        <taxon>Fungi incertae sedis</taxon>
        <taxon>Mucoromycota</taxon>
        <taxon>Glomeromycotina</taxon>
        <taxon>Glomeromycetes</taxon>
        <taxon>Diversisporales</taxon>
        <taxon>Acaulosporaceae</taxon>
        <taxon>Acaulospora</taxon>
    </lineage>
</organism>
<keyword evidence="1" id="KW-0863">Zinc-finger</keyword>
<evidence type="ECO:0000256" key="1">
    <source>
        <dbReference type="PROSITE-ProRule" id="PRU00042"/>
    </source>
</evidence>
<dbReference type="InterPro" id="IPR008538">
    <property type="entry name" value="Uma2"/>
</dbReference>